<accession>A0A5M6DEH8</accession>
<dbReference type="Gene3D" id="3.40.720.10">
    <property type="entry name" value="Alkaline Phosphatase, subunit A"/>
    <property type="match status" value="1"/>
</dbReference>
<keyword evidence="2" id="KW-1003">Cell membrane</keyword>
<comment type="subcellular location">
    <subcellularLocation>
        <location evidence="1">Cell membrane</location>
        <topology evidence="1">Multi-pass membrane protein</topology>
    </subcellularLocation>
</comment>
<gene>
    <name evidence="11" type="ORF">F0145_14130</name>
</gene>
<evidence type="ECO:0000256" key="4">
    <source>
        <dbReference type="ARBA" id="ARBA00022989"/>
    </source>
</evidence>
<feature type="domain" description="Sulfatase N-terminal" evidence="10">
    <location>
        <begin position="264"/>
        <end position="537"/>
    </location>
</feature>
<evidence type="ECO:0000259" key="10">
    <source>
        <dbReference type="Pfam" id="PF00884"/>
    </source>
</evidence>
<keyword evidence="5 9" id="KW-0472">Membrane</keyword>
<proteinExistence type="predicted"/>
<evidence type="ECO:0000313" key="11">
    <source>
        <dbReference type="EMBL" id="KAA5544816.1"/>
    </source>
</evidence>
<sequence length="639" mass="73229">MFHYSLKITLQRLSLLLLFYLGLRFAFYFFNQDIFEAAPPAQILLAFLHGLRFDVAALLTINLPFIALSVFPNSAFIQKKNYQHFLRWLFVLVNTLFFFVNLIDIEYFKFIGRRTSNELLIITQDIADQAGHLVVDYWYFIFFTFLLGIILYQLYPTQQSNKTQVAVNWDLQRIFGILFLAVLCTLGIRGGTQYKPLRVSHAFVQEPAILGNLALNSSFTFLRSLNNAPLEPFRYFKDQAAVARHLNFNPTQYQQNTLPATPENVVIIILESFASEYIGYENKGKGFTPFFDSLATQGTLFRHNYANGKRSILALPSILAGLPSLMDDPYISSVYESNKLFGLGNILNPAGYTTSFFHGAANGTMGFNAFTKTIGIQYYYGLNEYPEAQKEKDYDGLWGIVDEPYLQYVVKQLTRQKAPFAATVFTLSSHDPFFVPEEYRGKFPKGSLPIHETIGYTDFALQQFFKAAAKQPWYSNTLFVLTGDHTHKSKVKGYKNIVGMHKVPLLFYHPTKKFPDYNTGKITQHADILPTLVDYLQVPTNKLLPFGHSLLDSATTGKALFYLEGVATLLHQDYITQLLPNDKVKFYQYNLPGLKPVKVVPEKVKQQYTSELKAYLQYFRNGLIQNNFYYWIPSKLPTK</sequence>
<dbReference type="InterPro" id="IPR012160">
    <property type="entry name" value="LtaS-like"/>
</dbReference>
<evidence type="ECO:0000313" key="12">
    <source>
        <dbReference type="Proteomes" id="UP000323426"/>
    </source>
</evidence>
<keyword evidence="3 9" id="KW-0812">Transmembrane</keyword>
<feature type="transmembrane region" description="Helical" evidence="9">
    <location>
        <begin position="12"/>
        <end position="30"/>
    </location>
</feature>
<comment type="caution">
    <text evidence="11">The sequence shown here is derived from an EMBL/GenBank/DDBJ whole genome shotgun (WGS) entry which is preliminary data.</text>
</comment>
<feature type="active site" evidence="6">
    <location>
        <position position="311"/>
    </location>
</feature>
<keyword evidence="11" id="KW-0808">Transferase</keyword>
<dbReference type="EMBL" id="VWSF01000010">
    <property type="protein sequence ID" value="KAA5544816.1"/>
    <property type="molecule type" value="Genomic_DNA"/>
</dbReference>
<dbReference type="InterPro" id="IPR050448">
    <property type="entry name" value="OpgB/LTA_synthase_biosynth"/>
</dbReference>
<organism evidence="11 12">
    <name type="scientific">Adhaeribacter rhizoryzae</name>
    <dbReference type="NCBI Taxonomy" id="2607907"/>
    <lineage>
        <taxon>Bacteria</taxon>
        <taxon>Pseudomonadati</taxon>
        <taxon>Bacteroidota</taxon>
        <taxon>Cytophagia</taxon>
        <taxon>Cytophagales</taxon>
        <taxon>Hymenobacteraceae</taxon>
        <taxon>Adhaeribacter</taxon>
    </lineage>
</organism>
<feature type="binding site" evidence="8">
    <location>
        <position position="484"/>
    </location>
    <ligand>
        <name>Mn(2+)</name>
        <dbReference type="ChEBI" id="CHEBI:29035"/>
    </ligand>
</feature>
<feature type="binding site" evidence="7">
    <location>
        <position position="430"/>
    </location>
    <ligand>
        <name>substrate</name>
    </ligand>
</feature>
<keyword evidence="4 9" id="KW-1133">Transmembrane helix</keyword>
<keyword evidence="7" id="KW-0464">Manganese</keyword>
<dbReference type="Proteomes" id="UP000323426">
    <property type="component" value="Unassembled WGS sequence"/>
</dbReference>
<feature type="transmembrane region" description="Helical" evidence="9">
    <location>
        <begin position="137"/>
        <end position="155"/>
    </location>
</feature>
<feature type="transmembrane region" description="Helical" evidence="9">
    <location>
        <begin position="167"/>
        <end position="188"/>
    </location>
</feature>
<dbReference type="AlphaFoldDB" id="A0A5M6DEH8"/>
<dbReference type="GO" id="GO:0005886">
    <property type="term" value="C:plasma membrane"/>
    <property type="evidence" value="ECO:0007669"/>
    <property type="project" value="UniProtKB-SubCell"/>
</dbReference>
<dbReference type="GO" id="GO:0046872">
    <property type="term" value="F:metal ion binding"/>
    <property type="evidence" value="ECO:0007669"/>
    <property type="project" value="UniProtKB-KW"/>
</dbReference>
<protein>
    <submittedName>
        <fullName evidence="11">Sulfatase-like hydrolase/transferase</fullName>
    </submittedName>
</protein>
<evidence type="ECO:0000256" key="9">
    <source>
        <dbReference type="SAM" id="Phobius"/>
    </source>
</evidence>
<feature type="transmembrane region" description="Helical" evidence="9">
    <location>
        <begin position="50"/>
        <end position="73"/>
    </location>
</feature>
<evidence type="ECO:0000256" key="2">
    <source>
        <dbReference type="ARBA" id="ARBA00022475"/>
    </source>
</evidence>
<evidence type="ECO:0000256" key="1">
    <source>
        <dbReference type="ARBA" id="ARBA00004651"/>
    </source>
</evidence>
<keyword evidence="7" id="KW-0479">Metal-binding</keyword>
<dbReference type="PIRSF" id="PIRSF005091">
    <property type="entry name" value="Mmb_sulf_HI1246"/>
    <property type="match status" value="1"/>
</dbReference>
<keyword evidence="11" id="KW-0378">Hydrolase</keyword>
<reference evidence="11 12" key="1">
    <citation type="submission" date="2019-09" db="EMBL/GenBank/DDBJ databases">
        <title>Genome sequence and assembly of Adhaeribacter sp.</title>
        <authorList>
            <person name="Chhetri G."/>
        </authorList>
    </citation>
    <scope>NUCLEOTIDE SEQUENCE [LARGE SCALE GENOMIC DNA]</scope>
    <source>
        <strain evidence="11 12">DK36</strain>
    </source>
</reference>
<dbReference type="RefSeq" id="WP_150089065.1">
    <property type="nucleotide sequence ID" value="NZ_VWSF01000010.1"/>
</dbReference>
<evidence type="ECO:0000256" key="5">
    <source>
        <dbReference type="ARBA" id="ARBA00023136"/>
    </source>
</evidence>
<dbReference type="InterPro" id="IPR000917">
    <property type="entry name" value="Sulfatase_N"/>
</dbReference>
<evidence type="ECO:0000256" key="8">
    <source>
        <dbReference type="PIRSR" id="PIRSR005091-3"/>
    </source>
</evidence>
<dbReference type="Gene3D" id="3.30.1120.80">
    <property type="match status" value="1"/>
</dbReference>
<dbReference type="CDD" id="cd16015">
    <property type="entry name" value="LTA_synthase"/>
    <property type="match status" value="1"/>
</dbReference>
<dbReference type="Pfam" id="PF00884">
    <property type="entry name" value="Sulfatase"/>
    <property type="match status" value="1"/>
</dbReference>
<dbReference type="InterPro" id="IPR017850">
    <property type="entry name" value="Alkaline_phosphatase_core_sf"/>
</dbReference>
<feature type="binding site" evidence="8">
    <location>
        <position position="485"/>
    </location>
    <ligand>
        <name>Mn(2+)</name>
        <dbReference type="ChEBI" id="CHEBI:29035"/>
    </ligand>
</feature>
<evidence type="ECO:0000256" key="7">
    <source>
        <dbReference type="PIRSR" id="PIRSR005091-2"/>
    </source>
</evidence>
<dbReference type="PANTHER" id="PTHR47371">
    <property type="entry name" value="LIPOTEICHOIC ACID SYNTHASE"/>
    <property type="match status" value="1"/>
</dbReference>
<dbReference type="SUPFAM" id="SSF53649">
    <property type="entry name" value="Alkaline phosphatase-like"/>
    <property type="match status" value="1"/>
</dbReference>
<feature type="transmembrane region" description="Helical" evidence="9">
    <location>
        <begin position="85"/>
        <end position="103"/>
    </location>
</feature>
<dbReference type="GO" id="GO:0016740">
    <property type="term" value="F:transferase activity"/>
    <property type="evidence" value="ECO:0007669"/>
    <property type="project" value="UniProtKB-KW"/>
</dbReference>
<evidence type="ECO:0000256" key="3">
    <source>
        <dbReference type="ARBA" id="ARBA00022692"/>
    </source>
</evidence>
<feature type="binding site" evidence="8">
    <location>
        <position position="271"/>
    </location>
    <ligand>
        <name>Mn(2+)</name>
        <dbReference type="ChEBI" id="CHEBI:29035"/>
    </ligand>
</feature>
<evidence type="ECO:0000256" key="6">
    <source>
        <dbReference type="PIRSR" id="PIRSR005091-1"/>
    </source>
</evidence>
<dbReference type="PANTHER" id="PTHR47371:SF3">
    <property type="entry name" value="PHOSPHOGLYCEROL TRANSFERASE I"/>
    <property type="match status" value="1"/>
</dbReference>
<dbReference type="GO" id="GO:0016787">
    <property type="term" value="F:hydrolase activity"/>
    <property type="evidence" value="ECO:0007669"/>
    <property type="project" value="UniProtKB-KW"/>
</dbReference>
<name>A0A5M6DEH8_9BACT</name>
<keyword evidence="12" id="KW-1185">Reference proteome</keyword>